<dbReference type="AlphaFoldDB" id="F4L1D0"/>
<dbReference type="RefSeq" id="WP_013768354.1">
    <property type="nucleotide sequence ID" value="NC_015510.1"/>
</dbReference>
<reference evidence="8 9" key="1">
    <citation type="journal article" date="2011" name="Stand. Genomic Sci.">
        <title>Complete genome sequence of Haliscomenobacter hydrossis type strain (O).</title>
        <authorList>
            <consortium name="US DOE Joint Genome Institute (JGI-PGF)"/>
            <person name="Daligault H."/>
            <person name="Lapidus A."/>
            <person name="Zeytun A."/>
            <person name="Nolan M."/>
            <person name="Lucas S."/>
            <person name="Del Rio T.G."/>
            <person name="Tice H."/>
            <person name="Cheng J.F."/>
            <person name="Tapia R."/>
            <person name="Han C."/>
            <person name="Goodwin L."/>
            <person name="Pitluck S."/>
            <person name="Liolios K."/>
            <person name="Pagani I."/>
            <person name="Ivanova N."/>
            <person name="Huntemann M."/>
            <person name="Mavromatis K."/>
            <person name="Mikhailova N."/>
            <person name="Pati A."/>
            <person name="Chen A."/>
            <person name="Palaniappan K."/>
            <person name="Land M."/>
            <person name="Hauser L."/>
            <person name="Brambilla E.M."/>
            <person name="Rohde M."/>
            <person name="Verbarg S."/>
            <person name="Goker M."/>
            <person name="Bristow J."/>
            <person name="Eisen J.A."/>
            <person name="Markowitz V."/>
            <person name="Hugenholtz P."/>
            <person name="Kyrpides N.C."/>
            <person name="Klenk H.P."/>
            <person name="Woyke T."/>
        </authorList>
    </citation>
    <scope>NUCLEOTIDE SEQUENCE [LARGE SCALE GENOMIC DNA]</scope>
    <source>
        <strain evidence="9">ATCC 27775 / DSM 1100 / LMG 10767 / O</strain>
    </source>
</reference>
<evidence type="ECO:0000313" key="8">
    <source>
        <dbReference type="EMBL" id="AEE53827.1"/>
    </source>
</evidence>
<name>F4L1D0_HALH1</name>
<feature type="domain" description="TROVE" evidence="7">
    <location>
        <begin position="13"/>
        <end position="322"/>
    </location>
</feature>
<dbReference type="SUPFAM" id="SSF53300">
    <property type="entry name" value="vWA-like"/>
    <property type="match status" value="1"/>
</dbReference>
<keyword evidence="6" id="KW-0687">Ribonucleoprotein</keyword>
<dbReference type="InterPro" id="IPR008858">
    <property type="entry name" value="TROVE_dom"/>
</dbReference>
<dbReference type="InterPro" id="IPR037214">
    <property type="entry name" value="TROVE_dom_sf"/>
</dbReference>
<dbReference type="InterPro" id="IPR036465">
    <property type="entry name" value="vWFA_dom_sf"/>
</dbReference>
<dbReference type="GO" id="GO:0003723">
    <property type="term" value="F:RNA binding"/>
    <property type="evidence" value="ECO:0007669"/>
    <property type="project" value="UniProtKB-KW"/>
</dbReference>
<dbReference type="HOGENOM" id="CLU_041119_0_0_10"/>
<dbReference type="GO" id="GO:0046872">
    <property type="term" value="F:metal ion binding"/>
    <property type="evidence" value="ECO:0007669"/>
    <property type="project" value="UniProtKB-KW"/>
</dbReference>
<dbReference type="PROSITE" id="PS50988">
    <property type="entry name" value="TROVE"/>
    <property type="match status" value="1"/>
</dbReference>
<dbReference type="InterPro" id="IPR040322">
    <property type="entry name" value="TROVE2"/>
</dbReference>
<proteinExistence type="inferred from homology"/>
<sequence>MLFNVKAKNKNRTANHEGAEAWKMTPELELYSAVVTSTLSDKYYEKGGARVERIRELIGRVDPEFVAKLAVYTRENMYLRSMPLVLTVELARLYQGYGLNLISKMVTRVIQRADEITELLAYYQLVNERKGSKKLNRLSKQVQKGLADAFNKFDAYQFAKYNRTSSEVKLRDALFLTHPKAIDAAQQAIFDQIAKNELAVPYTWETKLSALGQVVFKDEIQKKAAFRQKWEELIDSGKLGYMALLRNLRNIIEAGVSTKHFEMVCATLANSAQVAKAKQLPFRFLAAYRELLTIKDQYTNAALAALEDAVKASVVNMRGFGMDTKVVIACDVSGSMQKSISPKSKILNYDIGLMLGMLLQSKCRNVQAGMFGDTWKIVNMPTQNILSNVQEFYRREGSVGYATNGHLVITDLYQRREVVDKVMMFTDAQMWDTRGEGHIATEWRRYHKDIAPNAKLYLFDLAGLGTTPIDFKQNEGVYLIAGWSDKIFDVLAALDQGQQAVEVINNIEL</sequence>
<comment type="subcellular location">
    <subcellularLocation>
        <location evidence="1">Cytoplasm</location>
    </subcellularLocation>
</comment>
<protein>
    <submittedName>
        <fullName evidence="8">TROVE domain-containing protein</fullName>
    </submittedName>
</protein>
<dbReference type="PANTHER" id="PTHR14202:SF0">
    <property type="entry name" value="RNA-BINDING PROTEIN RO60"/>
    <property type="match status" value="1"/>
</dbReference>
<keyword evidence="5" id="KW-0694">RNA-binding</keyword>
<dbReference type="InterPro" id="IPR056800">
    <property type="entry name" value="vWA_Ro60"/>
</dbReference>
<dbReference type="Gene3D" id="3.40.50.410">
    <property type="entry name" value="von Willebrand factor, type A domain"/>
    <property type="match status" value="1"/>
</dbReference>
<gene>
    <name evidence="8" type="ordered locus">Halhy_6004</name>
</gene>
<dbReference type="OrthoDB" id="208855at2"/>
<evidence type="ECO:0000256" key="2">
    <source>
        <dbReference type="ARBA" id="ARBA00007814"/>
    </source>
</evidence>
<dbReference type="STRING" id="760192.Halhy_6004"/>
<dbReference type="KEGG" id="hhy:Halhy_6004"/>
<evidence type="ECO:0000256" key="4">
    <source>
        <dbReference type="ARBA" id="ARBA00022723"/>
    </source>
</evidence>
<evidence type="ECO:0000256" key="1">
    <source>
        <dbReference type="ARBA" id="ARBA00004496"/>
    </source>
</evidence>
<organism evidence="8 9">
    <name type="scientific">Haliscomenobacter hydrossis (strain ATCC 27775 / DSM 1100 / LMG 10767 / O)</name>
    <dbReference type="NCBI Taxonomy" id="760192"/>
    <lineage>
        <taxon>Bacteria</taxon>
        <taxon>Pseudomonadati</taxon>
        <taxon>Bacteroidota</taxon>
        <taxon>Saprospiria</taxon>
        <taxon>Saprospirales</taxon>
        <taxon>Haliscomenobacteraceae</taxon>
        <taxon>Haliscomenobacter</taxon>
    </lineage>
</organism>
<reference key="2">
    <citation type="submission" date="2011-04" db="EMBL/GenBank/DDBJ databases">
        <title>Complete sequence of chromosome of Haliscomenobacter hydrossis DSM 1100.</title>
        <authorList>
            <consortium name="US DOE Joint Genome Institute (JGI-PGF)"/>
            <person name="Lucas S."/>
            <person name="Han J."/>
            <person name="Lapidus A."/>
            <person name="Bruce D."/>
            <person name="Goodwin L."/>
            <person name="Pitluck S."/>
            <person name="Peters L."/>
            <person name="Kyrpides N."/>
            <person name="Mavromatis K."/>
            <person name="Ivanova N."/>
            <person name="Ovchinnikova G."/>
            <person name="Pagani I."/>
            <person name="Daligault H."/>
            <person name="Detter J.C."/>
            <person name="Han C."/>
            <person name="Land M."/>
            <person name="Hauser L."/>
            <person name="Markowitz V."/>
            <person name="Cheng J.-F."/>
            <person name="Hugenholtz P."/>
            <person name="Woyke T."/>
            <person name="Wu D."/>
            <person name="Verbarg S."/>
            <person name="Frueling A."/>
            <person name="Brambilla E."/>
            <person name="Klenk H.-P."/>
            <person name="Eisen J.A."/>
        </authorList>
    </citation>
    <scope>NUCLEOTIDE SEQUENCE</scope>
    <source>
        <strain>DSM 1100</strain>
    </source>
</reference>
<accession>F4L1D0</accession>
<keyword evidence="4" id="KW-0479">Metal-binding</keyword>
<dbReference type="Pfam" id="PF25045">
    <property type="entry name" value="vWA_Ro60"/>
    <property type="match status" value="1"/>
</dbReference>
<comment type="similarity">
    <text evidence="2">Belongs to the Ro 60 kDa family.</text>
</comment>
<dbReference type="Proteomes" id="UP000008461">
    <property type="component" value="Chromosome"/>
</dbReference>
<evidence type="ECO:0000256" key="3">
    <source>
        <dbReference type="ARBA" id="ARBA00022490"/>
    </source>
</evidence>
<dbReference type="GO" id="GO:0005737">
    <property type="term" value="C:cytoplasm"/>
    <property type="evidence" value="ECO:0007669"/>
    <property type="project" value="UniProtKB-SubCell"/>
</dbReference>
<dbReference type="eggNOG" id="COG2304">
    <property type="taxonomic scope" value="Bacteria"/>
</dbReference>
<dbReference type="SUPFAM" id="SSF140864">
    <property type="entry name" value="TROVE domain-like"/>
    <property type="match status" value="1"/>
</dbReference>
<evidence type="ECO:0000259" key="7">
    <source>
        <dbReference type="PROSITE" id="PS50988"/>
    </source>
</evidence>
<evidence type="ECO:0000256" key="5">
    <source>
        <dbReference type="ARBA" id="ARBA00022884"/>
    </source>
</evidence>
<dbReference type="PANTHER" id="PTHR14202">
    <property type="entry name" value="60 KDA RIBONUCLEOPROTEIN SSA/RO"/>
    <property type="match status" value="1"/>
</dbReference>
<evidence type="ECO:0000256" key="6">
    <source>
        <dbReference type="ARBA" id="ARBA00023274"/>
    </source>
</evidence>
<dbReference type="GO" id="GO:1990904">
    <property type="term" value="C:ribonucleoprotein complex"/>
    <property type="evidence" value="ECO:0007669"/>
    <property type="project" value="UniProtKB-KW"/>
</dbReference>
<evidence type="ECO:0000313" key="9">
    <source>
        <dbReference type="Proteomes" id="UP000008461"/>
    </source>
</evidence>
<keyword evidence="9" id="KW-1185">Reference proteome</keyword>
<dbReference type="EMBL" id="CP002691">
    <property type="protein sequence ID" value="AEE53827.1"/>
    <property type="molecule type" value="Genomic_DNA"/>
</dbReference>
<dbReference type="Pfam" id="PF05731">
    <property type="entry name" value="TROVE"/>
    <property type="match status" value="2"/>
</dbReference>
<keyword evidence="3" id="KW-0963">Cytoplasm</keyword>